<dbReference type="InterPro" id="IPR009922">
    <property type="entry name" value="DUF1457"/>
</dbReference>
<sequence>MMYSMTTARRATQRPSAYRGYRMSDSFDVKTPTTTHRVTRTGNVLYIVNSTRPSADHIIGELRNYWQSLRRNGSVPLRADVSADDIPTLLEYAFLVERLAPGMARFRLVGQHLIDLMGMELRGMPLCSLLNRDSRKRMCHVTETVFRAPQIAKLKLSSPAEERPGMKGSMLLLPLRSDLDDVTRALGCLVMKGTGGTRPQRLDLTGTKFTPVIPGGRILHPSSLTDSDKL</sequence>
<organism evidence="1 2">
    <name type="scientific">Paracoccus alkanivorans</name>
    <dbReference type="NCBI Taxonomy" id="2116655"/>
    <lineage>
        <taxon>Bacteria</taxon>
        <taxon>Pseudomonadati</taxon>
        <taxon>Pseudomonadota</taxon>
        <taxon>Alphaproteobacteria</taxon>
        <taxon>Rhodobacterales</taxon>
        <taxon>Paracoccaceae</taxon>
        <taxon>Paracoccus</taxon>
    </lineage>
</organism>
<keyword evidence="2" id="KW-1185">Reference proteome</keyword>
<dbReference type="OrthoDB" id="8478628at2"/>
<dbReference type="Proteomes" id="UP000273516">
    <property type="component" value="Unassembled WGS sequence"/>
</dbReference>
<accession>A0A3M0MBP5</accession>
<dbReference type="AlphaFoldDB" id="A0A3M0MBP5"/>
<gene>
    <name evidence="1" type="ORF">C9E81_13095</name>
</gene>
<comment type="caution">
    <text evidence="1">The sequence shown here is derived from an EMBL/GenBank/DDBJ whole genome shotgun (WGS) entry which is preliminary data.</text>
</comment>
<evidence type="ECO:0000313" key="1">
    <source>
        <dbReference type="EMBL" id="RMC35009.1"/>
    </source>
</evidence>
<proteinExistence type="predicted"/>
<dbReference type="Pfam" id="PF07310">
    <property type="entry name" value="PAS_5"/>
    <property type="match status" value="1"/>
</dbReference>
<dbReference type="EMBL" id="QOKZ01000004">
    <property type="protein sequence ID" value="RMC35009.1"/>
    <property type="molecule type" value="Genomic_DNA"/>
</dbReference>
<protein>
    <submittedName>
        <fullName evidence="1">PAS domain-containing protein</fullName>
    </submittedName>
</protein>
<reference evidence="1 2" key="1">
    <citation type="submission" date="2018-07" db="EMBL/GenBank/DDBJ databases">
        <authorList>
            <person name="Zhang Y."/>
            <person name="Wang L."/>
            <person name="Ma S."/>
        </authorList>
    </citation>
    <scope>NUCLEOTIDE SEQUENCE [LARGE SCALE GENOMIC DNA]</scope>
    <source>
        <strain evidence="1 2">4-2</strain>
    </source>
</reference>
<evidence type="ECO:0000313" key="2">
    <source>
        <dbReference type="Proteomes" id="UP000273516"/>
    </source>
</evidence>
<name>A0A3M0MBP5_9RHOB</name>